<dbReference type="Proteomes" id="UP000058636">
    <property type="component" value="Unassembled WGS sequence"/>
</dbReference>
<dbReference type="GO" id="GO:0008233">
    <property type="term" value="F:peptidase activity"/>
    <property type="evidence" value="ECO:0007669"/>
    <property type="project" value="UniProtKB-KW"/>
</dbReference>
<dbReference type="RefSeq" id="WP_011942756.1">
    <property type="nucleotide sequence ID" value="NZ_DAITJQ010000001.1"/>
</dbReference>
<dbReference type="SUPFAM" id="SSF53067">
    <property type="entry name" value="Actin-like ATPase domain"/>
    <property type="match status" value="2"/>
</dbReference>
<dbReference type="PATRIC" id="fig|93930.3.peg.1181"/>
<organism evidence="2 3">
    <name type="scientific">Thermotoga petrophila</name>
    <dbReference type="NCBI Taxonomy" id="93929"/>
    <lineage>
        <taxon>Bacteria</taxon>
        <taxon>Thermotogati</taxon>
        <taxon>Thermotogota</taxon>
        <taxon>Thermotogae</taxon>
        <taxon>Thermotogales</taxon>
        <taxon>Thermotogaceae</taxon>
        <taxon>Thermotoga</taxon>
    </lineage>
</organism>
<dbReference type="Pfam" id="PF00814">
    <property type="entry name" value="TsaD"/>
    <property type="match status" value="1"/>
</dbReference>
<evidence type="ECO:0000313" key="2">
    <source>
        <dbReference type="EMBL" id="KUK23512.1"/>
    </source>
</evidence>
<dbReference type="InterPro" id="IPR022496">
    <property type="entry name" value="T6A_TsaB"/>
</dbReference>
<keyword evidence="2" id="KW-0378">Hydrolase</keyword>
<evidence type="ECO:0000313" key="3">
    <source>
        <dbReference type="Proteomes" id="UP000058636"/>
    </source>
</evidence>
<dbReference type="InterPro" id="IPR000905">
    <property type="entry name" value="Gcp-like_dom"/>
</dbReference>
<dbReference type="Gene3D" id="3.30.420.40">
    <property type="match status" value="1"/>
</dbReference>
<dbReference type="Gene3D" id="3.30.420.200">
    <property type="match status" value="1"/>
</dbReference>
<dbReference type="OMA" id="ELNWERK"/>
<comment type="caution">
    <text evidence="2">The sequence shown here is derived from an EMBL/GenBank/DDBJ whole genome shotgun (WGS) entry which is preliminary data.</text>
</comment>
<keyword evidence="2" id="KW-0645">Protease</keyword>
<sequence length="206" mass="23081">MNVLALDTSQRIRIGLRKGEDLFEISYTGEKKHAEILPVVVKKLLDELDFKVMDLDVVGVGIGPGGLTGLRVGIATVIGLVSPYDIPVAPLNSFEMAAKSCPVSGVVLVVRRARKGYHYCAVYLKDENLNLLKEPSVVSDEELKEITKEFSPKIVLKDDILISPAVLVEESERLFKEKKTIHYYEIEPLYLQKSIAELNWEKKKRG</sequence>
<protein>
    <submittedName>
        <fullName evidence="2">Peptidase M22, glycoprotease</fullName>
    </submittedName>
</protein>
<dbReference type="InterPro" id="IPR043129">
    <property type="entry name" value="ATPase_NBD"/>
</dbReference>
<dbReference type="AlphaFoldDB" id="A0A101ERE8"/>
<dbReference type="EMBL" id="LGFG01000019">
    <property type="protein sequence ID" value="KUK23512.1"/>
    <property type="molecule type" value="Genomic_DNA"/>
</dbReference>
<dbReference type="GO" id="GO:0006508">
    <property type="term" value="P:proteolysis"/>
    <property type="evidence" value="ECO:0007669"/>
    <property type="project" value="UniProtKB-KW"/>
</dbReference>
<dbReference type="NCBIfam" id="TIGR03725">
    <property type="entry name" value="T6A_YeaZ"/>
    <property type="match status" value="1"/>
</dbReference>
<name>A0A101ERE8_9THEM</name>
<reference evidence="2 3" key="1">
    <citation type="journal article" date="2015" name="MBio">
        <title>Genome-Resolved Metagenomic Analysis Reveals Roles for Candidate Phyla and Other Microbial Community Members in Biogeochemical Transformations in Oil Reservoirs.</title>
        <authorList>
            <person name="Hu P."/>
            <person name="Tom L."/>
            <person name="Singh A."/>
            <person name="Thomas B.C."/>
            <person name="Baker B.J."/>
            <person name="Piceno Y.M."/>
            <person name="Andersen G.L."/>
            <person name="Banfield J.F."/>
        </authorList>
    </citation>
    <scope>NUCLEOTIDE SEQUENCE [LARGE SCALE GENOMIC DNA]</scope>
    <source>
        <strain evidence="2">46_26</strain>
    </source>
</reference>
<feature type="domain" description="Gcp-like" evidence="1">
    <location>
        <begin position="30"/>
        <end position="143"/>
    </location>
</feature>
<accession>A0A101ERE8</accession>
<evidence type="ECO:0000259" key="1">
    <source>
        <dbReference type="Pfam" id="PF00814"/>
    </source>
</evidence>
<gene>
    <name evidence="2" type="ORF">XD57_0396</name>
</gene>
<proteinExistence type="predicted"/>
<dbReference type="GO" id="GO:0002949">
    <property type="term" value="P:tRNA threonylcarbamoyladenosine modification"/>
    <property type="evidence" value="ECO:0007669"/>
    <property type="project" value="InterPro"/>
</dbReference>